<dbReference type="PANTHER" id="PTHR46809">
    <property type="entry name" value="STROMAL CELL-DERIVED FACTOR 2-LIKE PROTEIN"/>
    <property type="match status" value="1"/>
</dbReference>
<dbReference type="Gene3D" id="2.80.10.50">
    <property type="match status" value="1"/>
</dbReference>
<protein>
    <recommendedName>
        <fullName evidence="4">MIR domain-containing protein</fullName>
    </recommendedName>
</protein>
<keyword evidence="6" id="KW-1185">Reference proteome</keyword>
<evidence type="ECO:0000256" key="3">
    <source>
        <dbReference type="SAM" id="SignalP"/>
    </source>
</evidence>
<evidence type="ECO:0000256" key="1">
    <source>
        <dbReference type="ARBA" id="ARBA00022729"/>
    </source>
</evidence>
<dbReference type="InParanoid" id="A0A1D3D2W4"/>
<dbReference type="InterPro" id="IPR016093">
    <property type="entry name" value="MIR_motif"/>
</dbReference>
<dbReference type="AlphaFoldDB" id="A0A1D3D2W4"/>
<evidence type="ECO:0000313" key="6">
    <source>
        <dbReference type="Proteomes" id="UP000095192"/>
    </source>
</evidence>
<dbReference type="SUPFAM" id="SSF82109">
    <property type="entry name" value="MIR domain"/>
    <property type="match status" value="1"/>
</dbReference>
<feature type="chain" id="PRO_5008914102" description="MIR domain-containing protein" evidence="3">
    <location>
        <begin position="20"/>
        <end position="229"/>
    </location>
</feature>
<accession>A0A1D3D2W4</accession>
<feature type="domain" description="MIR" evidence="4">
    <location>
        <begin position="29"/>
        <end position="83"/>
    </location>
</feature>
<gene>
    <name evidence="5" type="ORF">cyc_06083</name>
</gene>
<dbReference type="InterPro" id="IPR036300">
    <property type="entry name" value="MIR_dom_sf"/>
</dbReference>
<keyword evidence="2" id="KW-0677">Repeat</keyword>
<comment type="caution">
    <text evidence="5">The sequence shown here is derived from an EMBL/GenBank/DDBJ whole genome shotgun (WGS) entry which is preliminary data.</text>
</comment>
<keyword evidence="1 3" id="KW-0732">Signal</keyword>
<dbReference type="VEuPathDB" id="ToxoDB:LOC34622326"/>
<dbReference type="Proteomes" id="UP000095192">
    <property type="component" value="Unassembled WGS sequence"/>
</dbReference>
<dbReference type="PANTHER" id="PTHR46809:SF2">
    <property type="entry name" value="GH21273P"/>
    <property type="match status" value="1"/>
</dbReference>
<organism evidence="5 6">
    <name type="scientific">Cyclospora cayetanensis</name>
    <dbReference type="NCBI Taxonomy" id="88456"/>
    <lineage>
        <taxon>Eukaryota</taxon>
        <taxon>Sar</taxon>
        <taxon>Alveolata</taxon>
        <taxon>Apicomplexa</taxon>
        <taxon>Conoidasida</taxon>
        <taxon>Coccidia</taxon>
        <taxon>Eucoccidiorida</taxon>
        <taxon>Eimeriorina</taxon>
        <taxon>Eimeriidae</taxon>
        <taxon>Cyclospora</taxon>
    </lineage>
</organism>
<sequence>MALGGRICLLACIIAAVCATNSREAQGAPRAVTYGSAIALVHEASGHKLYSGKISWGSGSVGQAVTAQPATDATASLWSVRAAALPAPSPLDPQQPAGSPPPTVGAGVPVRCGSSVVLEHVGAALVPEGRDSRFVVECTGDGDVWRVGHPVKLRNMLLGANLQASQQHAFSYSNCGRGCPIAGHLEVSVVRGRPSSWSWQQPADSWTAQPQLLFFAEGETEENGLHDEL</sequence>
<dbReference type="VEuPathDB" id="ToxoDB:cyc_06083"/>
<reference evidence="5 6" key="1">
    <citation type="journal article" date="2016" name="BMC Genomics">
        <title>Comparative genomics reveals Cyclospora cayetanensis possesses coccidia-like metabolism and invasion components but unique surface antigens.</title>
        <authorList>
            <person name="Liu S."/>
            <person name="Wang L."/>
            <person name="Zheng H."/>
            <person name="Xu Z."/>
            <person name="Roellig D.M."/>
            <person name="Li N."/>
            <person name="Frace M.A."/>
            <person name="Tang K."/>
            <person name="Arrowood M.J."/>
            <person name="Moss D.M."/>
            <person name="Zhang L."/>
            <person name="Feng Y."/>
            <person name="Xiao L."/>
        </authorList>
    </citation>
    <scope>NUCLEOTIDE SEQUENCE [LARGE SCALE GENOMIC DNA]</scope>
    <source>
        <strain evidence="5 6">CHN_HEN01</strain>
    </source>
</reference>
<evidence type="ECO:0000313" key="5">
    <source>
        <dbReference type="EMBL" id="OEH77790.1"/>
    </source>
</evidence>
<evidence type="ECO:0000259" key="4">
    <source>
        <dbReference type="PROSITE" id="PS50919"/>
    </source>
</evidence>
<dbReference type="EMBL" id="JROU02000982">
    <property type="protein sequence ID" value="OEH77790.1"/>
    <property type="molecule type" value="Genomic_DNA"/>
</dbReference>
<name>A0A1D3D2W4_9EIME</name>
<dbReference type="PROSITE" id="PS50919">
    <property type="entry name" value="MIR"/>
    <property type="match status" value="1"/>
</dbReference>
<dbReference type="FunCoup" id="A0A1D3D2W4">
    <property type="interactions" value="235"/>
</dbReference>
<evidence type="ECO:0000256" key="2">
    <source>
        <dbReference type="ARBA" id="ARBA00022737"/>
    </source>
</evidence>
<feature type="signal peptide" evidence="3">
    <location>
        <begin position="1"/>
        <end position="19"/>
    </location>
</feature>
<proteinExistence type="predicted"/>